<keyword evidence="2" id="KW-1185">Reference proteome</keyword>
<evidence type="ECO:0000313" key="2">
    <source>
        <dbReference type="Proteomes" id="UP000035740"/>
    </source>
</evidence>
<proteinExistence type="predicted"/>
<name>A0A0J7ZSE8_BETVV</name>
<dbReference type="EMBL" id="KQ106013">
    <property type="protein sequence ID" value="KMS78217.1"/>
    <property type="molecule type" value="Genomic_DNA"/>
</dbReference>
<dbReference type="Gramene" id="KMS78217">
    <property type="protein sequence ID" value="KMS78217"/>
    <property type="gene ID" value="BVRB_034080"/>
</dbReference>
<dbReference type="AlphaFoldDB" id="A0A0J7ZSE8"/>
<reference evidence="1 2" key="1">
    <citation type="journal article" date="2014" name="Nature">
        <title>The genome of the recently domesticated crop plant sugar beet (Beta vulgaris).</title>
        <authorList>
            <person name="Dohm J.C."/>
            <person name="Minoche A.E."/>
            <person name="Holtgrawe D."/>
            <person name="Capella-Gutierrez S."/>
            <person name="Zakrzewski F."/>
            <person name="Tafer H."/>
            <person name="Rupp O."/>
            <person name="Sorensen T.R."/>
            <person name="Stracke R."/>
            <person name="Reinhardt R."/>
            <person name="Goesmann A."/>
            <person name="Kraft T."/>
            <person name="Schulz B."/>
            <person name="Stadler P.F."/>
            <person name="Schmidt T."/>
            <person name="Gabaldon T."/>
            <person name="Lehrach H."/>
            <person name="Weisshaar B."/>
            <person name="Himmelbauer H."/>
        </authorList>
    </citation>
    <scope>NUCLEOTIDE SEQUENCE [LARGE SCALE GENOMIC DNA]</scope>
    <source>
        <tissue evidence="1">Taproot</tissue>
    </source>
</reference>
<sequence>MLGSFLARRDYEAHAITKQEAQEKLAQFIHDREPCSSFFLKMSPVVPEFCRLLLLELSEGDARELIGVRAIHKLAISCTSSSMASQHNFLETMAVMKTGVHPNHWNFVVFKTLMRLATKNDRMQRKHSSSVLSCHVSMRDILYCAIVAAKAIP</sequence>
<dbReference type="OrthoDB" id="10574714at2759"/>
<feature type="non-terminal residue" evidence="1">
    <location>
        <position position="153"/>
    </location>
</feature>
<gene>
    <name evidence="1" type="ORF">BVRB_034080</name>
</gene>
<dbReference type="Proteomes" id="UP000035740">
    <property type="component" value="Unassembled WGS sequence"/>
</dbReference>
<protein>
    <submittedName>
        <fullName evidence="1">Uncharacterized protein</fullName>
    </submittedName>
</protein>
<accession>A0A0J7ZSE8</accession>
<organism evidence="1 2">
    <name type="scientific">Beta vulgaris subsp. vulgaris</name>
    <name type="common">Beet</name>
    <dbReference type="NCBI Taxonomy" id="3555"/>
    <lineage>
        <taxon>Eukaryota</taxon>
        <taxon>Viridiplantae</taxon>
        <taxon>Streptophyta</taxon>
        <taxon>Embryophyta</taxon>
        <taxon>Tracheophyta</taxon>
        <taxon>Spermatophyta</taxon>
        <taxon>Magnoliopsida</taxon>
        <taxon>eudicotyledons</taxon>
        <taxon>Gunneridae</taxon>
        <taxon>Pentapetalae</taxon>
        <taxon>Caryophyllales</taxon>
        <taxon>Chenopodiaceae</taxon>
        <taxon>Betoideae</taxon>
        <taxon>Beta</taxon>
    </lineage>
</organism>
<evidence type="ECO:0000313" key="1">
    <source>
        <dbReference type="EMBL" id="KMS78217.1"/>
    </source>
</evidence>